<evidence type="ECO:0000256" key="2">
    <source>
        <dbReference type="ARBA" id="ARBA00023186"/>
    </source>
</evidence>
<organism evidence="5 6">
    <name type="scientific">Vagococcus coleopterorum</name>
    <dbReference type="NCBI Taxonomy" id="2714946"/>
    <lineage>
        <taxon>Bacteria</taxon>
        <taxon>Bacillati</taxon>
        <taxon>Bacillota</taxon>
        <taxon>Bacilli</taxon>
        <taxon>Lactobacillales</taxon>
        <taxon>Enterococcaceae</taxon>
        <taxon>Vagococcus</taxon>
    </lineage>
</organism>
<dbReference type="NCBIfam" id="NF001531">
    <property type="entry name" value="PRK00364.2-2"/>
    <property type="match status" value="1"/>
</dbReference>
<dbReference type="InterPro" id="IPR037124">
    <property type="entry name" value="Chaperonin_GroES_sf"/>
</dbReference>
<keyword evidence="2 3" id="KW-0143">Chaperone</keyword>
<dbReference type="PANTHER" id="PTHR10772">
    <property type="entry name" value="10 KDA HEAT SHOCK PROTEIN"/>
    <property type="match status" value="1"/>
</dbReference>
<accession>A0A6G8AL73</accession>
<dbReference type="GO" id="GO:0051082">
    <property type="term" value="F:unfolded protein binding"/>
    <property type="evidence" value="ECO:0007669"/>
    <property type="project" value="TreeGrafter"/>
</dbReference>
<comment type="subunit">
    <text evidence="3">Heptamer of 7 subunits arranged in a ring. Interacts with the chaperonin GroEL.</text>
</comment>
<evidence type="ECO:0000313" key="6">
    <source>
        <dbReference type="Proteomes" id="UP000500890"/>
    </source>
</evidence>
<dbReference type="PROSITE" id="PS00681">
    <property type="entry name" value="CHAPERONINS_CPN10"/>
    <property type="match status" value="1"/>
</dbReference>
<dbReference type="NCBIfam" id="NF001534">
    <property type="entry name" value="PRK00364.2-5"/>
    <property type="match status" value="1"/>
</dbReference>
<dbReference type="PANTHER" id="PTHR10772:SF58">
    <property type="entry name" value="CO-CHAPERONIN GROES"/>
    <property type="match status" value="1"/>
</dbReference>
<dbReference type="InterPro" id="IPR011032">
    <property type="entry name" value="GroES-like_sf"/>
</dbReference>
<dbReference type="Proteomes" id="UP000500890">
    <property type="component" value="Chromosome"/>
</dbReference>
<dbReference type="GO" id="GO:0051087">
    <property type="term" value="F:protein-folding chaperone binding"/>
    <property type="evidence" value="ECO:0007669"/>
    <property type="project" value="TreeGrafter"/>
</dbReference>
<dbReference type="SMART" id="SM00883">
    <property type="entry name" value="Cpn10"/>
    <property type="match status" value="1"/>
</dbReference>
<keyword evidence="6" id="KW-1185">Reference proteome</keyword>
<evidence type="ECO:0000313" key="5">
    <source>
        <dbReference type="EMBL" id="QIL45737.1"/>
    </source>
</evidence>
<dbReference type="GO" id="GO:0046872">
    <property type="term" value="F:metal ion binding"/>
    <property type="evidence" value="ECO:0007669"/>
    <property type="project" value="TreeGrafter"/>
</dbReference>
<dbReference type="NCBIfam" id="NF001533">
    <property type="entry name" value="PRK00364.2-4"/>
    <property type="match status" value="1"/>
</dbReference>
<name>A0A6G8AL73_9ENTE</name>
<evidence type="ECO:0000256" key="1">
    <source>
        <dbReference type="ARBA" id="ARBA00006975"/>
    </source>
</evidence>
<dbReference type="HAMAP" id="MF_00580">
    <property type="entry name" value="CH10"/>
    <property type="match status" value="1"/>
</dbReference>
<dbReference type="Pfam" id="PF00166">
    <property type="entry name" value="Cpn10"/>
    <property type="match status" value="1"/>
</dbReference>
<dbReference type="SUPFAM" id="SSF50129">
    <property type="entry name" value="GroES-like"/>
    <property type="match status" value="1"/>
</dbReference>
<protein>
    <recommendedName>
        <fullName evidence="3">Co-chaperonin GroES</fullName>
    </recommendedName>
    <alternativeName>
        <fullName evidence="3">10 kDa chaperonin</fullName>
    </alternativeName>
    <alternativeName>
        <fullName evidence="3">Chaperonin-10</fullName>
        <shortName evidence="3">Cpn10</shortName>
    </alternativeName>
</protein>
<proteinExistence type="inferred from homology"/>
<dbReference type="FunFam" id="2.30.33.40:FF:000001">
    <property type="entry name" value="10 kDa chaperonin"/>
    <property type="match status" value="1"/>
</dbReference>
<dbReference type="AlphaFoldDB" id="A0A6G8AL73"/>
<dbReference type="KEGG" id="vah:G7081_00850"/>
<evidence type="ECO:0000256" key="3">
    <source>
        <dbReference type="HAMAP-Rule" id="MF_00580"/>
    </source>
</evidence>
<dbReference type="GO" id="GO:0044183">
    <property type="term" value="F:protein folding chaperone"/>
    <property type="evidence" value="ECO:0007669"/>
    <property type="project" value="InterPro"/>
</dbReference>
<evidence type="ECO:0000256" key="4">
    <source>
        <dbReference type="RuleBase" id="RU000535"/>
    </source>
</evidence>
<dbReference type="InterPro" id="IPR018369">
    <property type="entry name" value="Chaprnonin_Cpn10_CS"/>
</dbReference>
<comment type="similarity">
    <text evidence="1 3 4">Belongs to the GroES chaperonin family.</text>
</comment>
<dbReference type="GO" id="GO:0005524">
    <property type="term" value="F:ATP binding"/>
    <property type="evidence" value="ECO:0007669"/>
    <property type="project" value="InterPro"/>
</dbReference>
<comment type="function">
    <text evidence="3 4">Together with the chaperonin GroEL, plays an essential role in assisting protein folding. The GroEL-GroES system forms a nano-cage that allows encapsulation of the non-native substrate proteins and provides a physical environment optimized to promote and accelerate protein folding. GroES binds to the apical surface of the GroEL ring, thereby capping the opening of the GroEL channel.</text>
</comment>
<dbReference type="EMBL" id="CP049886">
    <property type="protein sequence ID" value="QIL45737.1"/>
    <property type="molecule type" value="Genomic_DNA"/>
</dbReference>
<dbReference type="Gene3D" id="2.30.33.40">
    <property type="entry name" value="GroES chaperonin"/>
    <property type="match status" value="1"/>
</dbReference>
<comment type="subcellular location">
    <subcellularLocation>
        <location evidence="3">Cytoplasm</location>
    </subcellularLocation>
</comment>
<gene>
    <name evidence="3" type="primary">groES</name>
    <name evidence="3" type="synonym">groS</name>
    <name evidence="5" type="ORF">G7081_00850</name>
</gene>
<dbReference type="CDD" id="cd00320">
    <property type="entry name" value="cpn10"/>
    <property type="match status" value="1"/>
</dbReference>
<dbReference type="RefSeq" id="WP_166006528.1">
    <property type="nucleotide sequence ID" value="NZ_CP049886.1"/>
</dbReference>
<keyword evidence="3" id="KW-0963">Cytoplasm</keyword>
<sequence>MLKPLNDRIVLEVVEQEQMSAGGLVLTTAAKEKPQNGTVVAVGAGYILDNGNKMPLTVQIGDQVVFEKQAGHTVNYEGKDYLVLREKDIIAVIE</sequence>
<reference evidence="5 6" key="1">
    <citation type="submission" date="2020-03" db="EMBL/GenBank/DDBJ databases">
        <title>Vagococcus sp. nov., isolated from beetles.</title>
        <authorList>
            <person name="Hyun D.-W."/>
            <person name="Bae J.-W."/>
        </authorList>
    </citation>
    <scope>NUCLEOTIDE SEQUENCE [LARGE SCALE GENOMIC DNA]</scope>
    <source>
        <strain evidence="5 6">HDW17A</strain>
    </source>
</reference>
<dbReference type="PRINTS" id="PR00297">
    <property type="entry name" value="CHAPERONIN10"/>
</dbReference>
<dbReference type="InterPro" id="IPR020818">
    <property type="entry name" value="Chaperonin_GroES"/>
</dbReference>
<dbReference type="GO" id="GO:0005737">
    <property type="term" value="C:cytoplasm"/>
    <property type="evidence" value="ECO:0007669"/>
    <property type="project" value="UniProtKB-SubCell"/>
</dbReference>